<dbReference type="GO" id="GO:0043683">
    <property type="term" value="P:type IV pilus assembly"/>
    <property type="evidence" value="ECO:0007669"/>
    <property type="project" value="InterPro"/>
</dbReference>
<dbReference type="SUPFAM" id="SSF54523">
    <property type="entry name" value="Pili subunits"/>
    <property type="match status" value="1"/>
</dbReference>
<dbReference type="PROSITE" id="PS00409">
    <property type="entry name" value="PROKAR_NTER_METHYL"/>
    <property type="match status" value="1"/>
</dbReference>
<sequence length="197" mass="21524">MGKSKGFTLIELMIVVVIIAILAAIAIPSYREYVRRATASQAMQEVQKLAEQLERHKARNFSYLGFNGAYLYKNNLGSISSSYDGTKAELTLPIDVAGKSKTYMVYIRDGGNPTKTLNGTDDTIRGQGWVILAMANSTVNLGEGCTSCNDLQNGNYSFLMTSTGVKCKTKLALTIEKTLDATNLKSIKPCGEKSENW</sequence>
<dbReference type="Pfam" id="PF07963">
    <property type="entry name" value="N_methyl"/>
    <property type="match status" value="1"/>
</dbReference>
<dbReference type="Proteomes" id="UP000279962">
    <property type="component" value="Chromosome"/>
</dbReference>
<evidence type="ECO:0000256" key="2">
    <source>
        <dbReference type="SAM" id="Phobius"/>
    </source>
</evidence>
<dbReference type="InterPro" id="IPR000983">
    <property type="entry name" value="Bac_GSPG_pilin"/>
</dbReference>
<accession>A0A3G2T8A7</accession>
<gene>
    <name evidence="3" type="ORF">CDG68_20140</name>
</gene>
<protein>
    <submittedName>
        <fullName evidence="3">Prepilin-type N-terminal cleavage/methylation domain-containing protein</fullName>
    </submittedName>
</protein>
<dbReference type="PANTHER" id="PTHR30093">
    <property type="entry name" value="GENERAL SECRETION PATHWAY PROTEIN G"/>
    <property type="match status" value="1"/>
</dbReference>
<evidence type="ECO:0000313" key="4">
    <source>
        <dbReference type="Proteomes" id="UP000279962"/>
    </source>
</evidence>
<keyword evidence="2" id="KW-1133">Transmembrane helix</keyword>
<dbReference type="InterPro" id="IPR031982">
    <property type="entry name" value="PilE-like"/>
</dbReference>
<dbReference type="NCBIfam" id="TIGR02532">
    <property type="entry name" value="IV_pilin_GFxxxE"/>
    <property type="match status" value="1"/>
</dbReference>
<proteinExistence type="predicted"/>
<dbReference type="EMBL" id="CP033133">
    <property type="protein sequence ID" value="AYO56372.1"/>
    <property type="molecule type" value="Genomic_DNA"/>
</dbReference>
<dbReference type="AlphaFoldDB" id="A0A3G2T8A7"/>
<evidence type="ECO:0000256" key="1">
    <source>
        <dbReference type="ARBA" id="ARBA00022481"/>
    </source>
</evidence>
<dbReference type="PRINTS" id="PR00813">
    <property type="entry name" value="BCTERIALGSPG"/>
</dbReference>
<dbReference type="InterPro" id="IPR045584">
    <property type="entry name" value="Pilin-like"/>
</dbReference>
<dbReference type="InterPro" id="IPR012902">
    <property type="entry name" value="N_methyl_site"/>
</dbReference>
<evidence type="ECO:0000313" key="3">
    <source>
        <dbReference type="EMBL" id="AYO56372.1"/>
    </source>
</evidence>
<keyword evidence="2" id="KW-0812">Transmembrane</keyword>
<dbReference type="GO" id="GO:0015627">
    <property type="term" value="C:type II protein secretion system complex"/>
    <property type="evidence" value="ECO:0007669"/>
    <property type="project" value="InterPro"/>
</dbReference>
<dbReference type="Pfam" id="PF16732">
    <property type="entry name" value="ComP_DUS"/>
    <property type="match status" value="1"/>
</dbReference>
<keyword evidence="1" id="KW-0488">Methylation</keyword>
<reference evidence="3 4" key="1">
    <citation type="submission" date="2018-10" db="EMBL/GenBank/DDBJ databases">
        <title>The complete genome of Acinetobacter wuhouensis strain WCHAW010062.</title>
        <authorList>
            <person name="Hu Y."/>
            <person name="Long H."/>
            <person name="Feng Y."/>
            <person name="Zong Z."/>
        </authorList>
    </citation>
    <scope>NUCLEOTIDE SEQUENCE [LARGE SCALE GENOMIC DNA]</scope>
    <source>
        <strain evidence="3 4">WCHAW010062</strain>
    </source>
</reference>
<dbReference type="Gene3D" id="3.30.700.10">
    <property type="entry name" value="Glycoprotein, Type 4 Pilin"/>
    <property type="match status" value="1"/>
</dbReference>
<name>A0A3G2T8A7_9GAMM</name>
<keyword evidence="2" id="KW-0472">Membrane</keyword>
<dbReference type="GO" id="GO:0015628">
    <property type="term" value="P:protein secretion by the type II secretion system"/>
    <property type="evidence" value="ECO:0007669"/>
    <property type="project" value="InterPro"/>
</dbReference>
<feature type="transmembrane region" description="Helical" evidence="2">
    <location>
        <begin position="6"/>
        <end position="27"/>
    </location>
</feature>
<organism evidence="3 4">
    <name type="scientific">Acinetobacter wuhouensis</name>
    <dbReference type="NCBI Taxonomy" id="1879050"/>
    <lineage>
        <taxon>Bacteria</taxon>
        <taxon>Pseudomonadati</taxon>
        <taxon>Pseudomonadota</taxon>
        <taxon>Gammaproteobacteria</taxon>
        <taxon>Moraxellales</taxon>
        <taxon>Moraxellaceae</taxon>
        <taxon>Acinetobacter</taxon>
    </lineage>
</organism>
<dbReference type="PANTHER" id="PTHR30093:SF47">
    <property type="entry name" value="TYPE IV PILUS NON-CORE MINOR PILIN PILE"/>
    <property type="match status" value="1"/>
</dbReference>